<keyword evidence="8" id="KW-1185">Reference proteome</keyword>
<dbReference type="SUPFAM" id="SSF55846">
    <property type="entry name" value="N-acetylmuramoyl-L-alanine amidase-like"/>
    <property type="match status" value="1"/>
</dbReference>
<keyword evidence="4" id="KW-0961">Cell wall biogenesis/degradation</keyword>
<comment type="caution">
    <text evidence="7">The sequence shown here is derived from an EMBL/GenBank/DDBJ whole genome shotgun (WGS) entry which is preliminary data.</text>
</comment>
<dbReference type="SMART" id="SM00644">
    <property type="entry name" value="Ami_2"/>
    <property type="match status" value="1"/>
</dbReference>
<reference evidence="7 8" key="1">
    <citation type="journal article" date="2019" name="Int. J. Syst. Evol. Microbiol.">
        <title>The Global Catalogue of Microorganisms (GCM) 10K type strain sequencing project: providing services to taxonomists for standard genome sequencing and annotation.</title>
        <authorList>
            <consortium name="The Broad Institute Genomics Platform"/>
            <consortium name="The Broad Institute Genome Sequencing Center for Infectious Disease"/>
            <person name="Wu L."/>
            <person name="Ma J."/>
        </authorList>
    </citation>
    <scope>NUCLEOTIDE SEQUENCE [LARGE SCALE GENOMIC DNA]</scope>
    <source>
        <strain evidence="7 8">JCM 14718</strain>
    </source>
</reference>
<evidence type="ECO:0000313" key="8">
    <source>
        <dbReference type="Proteomes" id="UP001500618"/>
    </source>
</evidence>
<dbReference type="InterPro" id="IPR051206">
    <property type="entry name" value="NAMLAA_amidase_2"/>
</dbReference>
<dbReference type="InterPro" id="IPR036505">
    <property type="entry name" value="Amidase/PGRP_sf"/>
</dbReference>
<organism evidence="7 8">
    <name type="scientific">Fodinicola feengrottensis</name>
    <dbReference type="NCBI Taxonomy" id="435914"/>
    <lineage>
        <taxon>Bacteria</taxon>
        <taxon>Bacillati</taxon>
        <taxon>Actinomycetota</taxon>
        <taxon>Actinomycetes</taxon>
        <taxon>Mycobacteriales</taxon>
        <taxon>Fodinicola</taxon>
    </lineage>
</organism>
<proteinExistence type="predicted"/>
<evidence type="ECO:0000313" key="7">
    <source>
        <dbReference type="EMBL" id="GAA1664882.1"/>
    </source>
</evidence>
<evidence type="ECO:0000259" key="6">
    <source>
        <dbReference type="SMART" id="SM00644"/>
    </source>
</evidence>
<name>A0ABN2G3S5_9ACTN</name>
<evidence type="ECO:0000256" key="1">
    <source>
        <dbReference type="ARBA" id="ARBA00001561"/>
    </source>
</evidence>
<evidence type="ECO:0000256" key="4">
    <source>
        <dbReference type="ARBA" id="ARBA00023316"/>
    </source>
</evidence>
<accession>A0ABN2G3S5</accession>
<dbReference type="Proteomes" id="UP001500618">
    <property type="component" value="Unassembled WGS sequence"/>
</dbReference>
<feature type="domain" description="N-acetylmuramoyl-L-alanine amidase" evidence="6">
    <location>
        <begin position="191"/>
        <end position="329"/>
    </location>
</feature>
<evidence type="ECO:0000256" key="2">
    <source>
        <dbReference type="ARBA" id="ARBA00011901"/>
    </source>
</evidence>
<evidence type="ECO:0000256" key="5">
    <source>
        <dbReference type="SAM" id="MobiDB-lite"/>
    </source>
</evidence>
<dbReference type="EC" id="3.5.1.28" evidence="2"/>
<dbReference type="Gene3D" id="3.40.80.10">
    <property type="entry name" value="Peptidoglycan recognition protein-like"/>
    <property type="match status" value="1"/>
</dbReference>
<dbReference type="Pfam" id="PF01510">
    <property type="entry name" value="Amidase_2"/>
    <property type="match status" value="1"/>
</dbReference>
<dbReference type="EMBL" id="BAAANY010000005">
    <property type="protein sequence ID" value="GAA1664882.1"/>
    <property type="molecule type" value="Genomic_DNA"/>
</dbReference>
<feature type="region of interest" description="Disordered" evidence="5">
    <location>
        <begin position="14"/>
        <end position="33"/>
    </location>
</feature>
<protein>
    <recommendedName>
        <fullName evidence="2">N-acetylmuramoyl-L-alanine amidase</fullName>
        <ecNumber evidence="2">3.5.1.28</ecNumber>
    </recommendedName>
</protein>
<dbReference type="InterPro" id="IPR002502">
    <property type="entry name" value="Amidase_domain"/>
</dbReference>
<sequence>MNLTDMSALRAAWGKTHADDSTGDARGDASRPLTIAPAATPKAAAVPTAAKDDTLPRAAGLLGVPASTLRSNPAQNVRGGAVLLAAQARQLGHGALPTTVAGWYPAVKALTGSDEYAADTFDVIRTGATRTTAEGQSITLPADQSVPASLATSTATNQAGTECPPRLGCDFVPAAYALDGDGTDKGNYGNYDLANRPKDERINTIVIHDTEVTYAKTLSLFQDPAHYAASNYVIRSADGHVTQAVATKNVVWHAGNWYVNSHSLGIEHEGFADAGGTWYTEEMYRSSARLVRYLAARFNVPLDRQHIYGHDNVPGLTAGGVSGMHWDPAAYWNWQHYFELLGAPLHGLGYGRSSVVMILPSARRTEPLMSCPDPTQGPSVPIPGTGTSMVQLHTAPSATAPLISDPALHPDGSAGTTRNCDWGDKAAAGQIYSVADRQGDWTAIWYDGLEGWFQDSRQAPAAVQTHAVLVTPKQGLASVPVYGGAYPNADEYPSAIPAHTVAPLQYTLKAGQEYAFGGVAPTEYYYAQTIDNSLPMDHTVVRGKTVFYQIQLGHRVAFVKASDVRLTAA</sequence>
<dbReference type="CDD" id="cd06583">
    <property type="entry name" value="PGRP"/>
    <property type="match status" value="1"/>
</dbReference>
<dbReference type="PANTHER" id="PTHR30417:SF1">
    <property type="entry name" value="N-ACETYLMURAMOYL-L-ALANINE AMIDASE AMID"/>
    <property type="match status" value="1"/>
</dbReference>
<evidence type="ECO:0000256" key="3">
    <source>
        <dbReference type="ARBA" id="ARBA00022801"/>
    </source>
</evidence>
<keyword evidence="3" id="KW-0378">Hydrolase</keyword>
<feature type="compositionally biased region" description="Basic and acidic residues" evidence="5">
    <location>
        <begin position="16"/>
        <end position="29"/>
    </location>
</feature>
<comment type="catalytic activity">
    <reaction evidence="1">
        <text>Hydrolyzes the link between N-acetylmuramoyl residues and L-amino acid residues in certain cell-wall glycopeptides.</text>
        <dbReference type="EC" id="3.5.1.28"/>
    </reaction>
</comment>
<gene>
    <name evidence="7" type="ORF">GCM10009765_13070</name>
</gene>
<dbReference type="PANTHER" id="PTHR30417">
    <property type="entry name" value="N-ACETYLMURAMOYL-L-ALANINE AMIDASE AMID"/>
    <property type="match status" value="1"/>
</dbReference>